<dbReference type="PROSITE" id="PS00409">
    <property type="entry name" value="PROKAR_NTER_METHYL"/>
    <property type="match status" value="1"/>
</dbReference>
<proteinExistence type="inferred from homology"/>
<sequence>MSKVLTCAKGVQFKPQQAGFTLLEVMVAMFIFAVAGAAIIKTTTEHINSVGKLEEMTFATWVANNQLTRATLQSENTWPPKNNERGSVDMLNRTWYWKQEVQATTDEKLKAIIISVGNDPEYKGTILSVTTYVAKSNG</sequence>
<evidence type="ECO:0000313" key="11">
    <source>
        <dbReference type="EMBL" id="GAC27599.1"/>
    </source>
</evidence>
<dbReference type="NCBIfam" id="TIGR01707">
    <property type="entry name" value="gspI"/>
    <property type="match status" value="1"/>
</dbReference>
<dbReference type="STRING" id="1121922.GCA_000428905_01820"/>
<evidence type="ECO:0000313" key="12">
    <source>
        <dbReference type="Proteomes" id="UP000006251"/>
    </source>
</evidence>
<keyword evidence="7 9" id="KW-1133">Transmembrane helix</keyword>
<evidence type="ECO:0000256" key="1">
    <source>
        <dbReference type="ARBA" id="ARBA00004377"/>
    </source>
</evidence>
<dbReference type="OrthoDB" id="6121517at2"/>
<dbReference type="EMBL" id="BAEQ01000014">
    <property type="protein sequence ID" value="GAC27599.1"/>
    <property type="molecule type" value="Genomic_DNA"/>
</dbReference>
<gene>
    <name evidence="11" type="primary">outI</name>
    <name evidence="11" type="ORF">GPAL_0719</name>
</gene>
<organism evidence="11 12">
    <name type="scientific">Brumicola pallidula DSM 14239 = ACAM 615</name>
    <dbReference type="NCBI Taxonomy" id="1121922"/>
    <lineage>
        <taxon>Bacteria</taxon>
        <taxon>Pseudomonadati</taxon>
        <taxon>Pseudomonadota</taxon>
        <taxon>Gammaproteobacteria</taxon>
        <taxon>Alteromonadales</taxon>
        <taxon>Alteromonadaceae</taxon>
        <taxon>Brumicola</taxon>
    </lineage>
</organism>
<reference evidence="12" key="1">
    <citation type="journal article" date="2014" name="Environ. Microbiol.">
        <title>Comparative genomics of the marine bacterial genus Glaciecola reveals the high degree of genomic diversity and genomic characteristic for cold adaptation.</title>
        <authorList>
            <person name="Qin Q.L."/>
            <person name="Xie B.B."/>
            <person name="Yu Y."/>
            <person name="Shu Y.L."/>
            <person name="Rong J.C."/>
            <person name="Zhang Y.J."/>
            <person name="Zhao D.L."/>
            <person name="Chen X.L."/>
            <person name="Zhang X.Y."/>
            <person name="Chen B."/>
            <person name="Zhou B.C."/>
            <person name="Zhang Y.Z."/>
        </authorList>
    </citation>
    <scope>NUCLEOTIDE SEQUENCE [LARGE SCALE GENOMIC DNA]</scope>
    <source>
        <strain evidence="12">ACAM 615</strain>
    </source>
</reference>
<dbReference type="PANTHER" id="PTHR38779">
    <property type="entry name" value="TYPE II SECRETION SYSTEM PROTEIN I-RELATED"/>
    <property type="match status" value="1"/>
</dbReference>
<dbReference type="SUPFAM" id="SSF54523">
    <property type="entry name" value="Pili subunits"/>
    <property type="match status" value="1"/>
</dbReference>
<keyword evidence="6 9" id="KW-0812">Transmembrane</keyword>
<keyword evidence="8 9" id="KW-0472">Membrane</keyword>
<dbReference type="PANTHER" id="PTHR38779:SF2">
    <property type="entry name" value="TYPE II SECRETION SYSTEM PROTEIN I-RELATED"/>
    <property type="match status" value="1"/>
</dbReference>
<dbReference type="NCBIfam" id="TIGR02532">
    <property type="entry name" value="IV_pilin_GFxxxE"/>
    <property type="match status" value="1"/>
</dbReference>
<keyword evidence="4 9" id="KW-0488">Methylation</keyword>
<dbReference type="GO" id="GO:0015628">
    <property type="term" value="P:protein secretion by the type II secretion system"/>
    <property type="evidence" value="ECO:0007669"/>
    <property type="project" value="UniProtKB-UniRule"/>
</dbReference>
<comment type="caution">
    <text evidence="11">The sequence shown here is derived from an EMBL/GenBank/DDBJ whole genome shotgun (WGS) entry which is preliminary data.</text>
</comment>
<comment type="function">
    <text evidence="9">Component of the type II secretion system required for the energy-dependent secretion of extracellular factors such as proteases and toxins from the periplasm.</text>
</comment>
<dbReference type="GO" id="GO:0005886">
    <property type="term" value="C:plasma membrane"/>
    <property type="evidence" value="ECO:0007669"/>
    <property type="project" value="UniProtKB-SubCell"/>
</dbReference>
<evidence type="ECO:0000256" key="3">
    <source>
        <dbReference type="ARBA" id="ARBA00022475"/>
    </source>
</evidence>
<evidence type="ECO:0000256" key="4">
    <source>
        <dbReference type="ARBA" id="ARBA00022481"/>
    </source>
</evidence>
<dbReference type="GO" id="GO:0015627">
    <property type="term" value="C:type II protein secretion system complex"/>
    <property type="evidence" value="ECO:0007669"/>
    <property type="project" value="UniProtKB-UniRule"/>
</dbReference>
<feature type="transmembrane region" description="Helical" evidence="9">
    <location>
        <begin position="20"/>
        <end position="40"/>
    </location>
</feature>
<dbReference type="Proteomes" id="UP000006251">
    <property type="component" value="Unassembled WGS sequence"/>
</dbReference>
<evidence type="ECO:0000256" key="5">
    <source>
        <dbReference type="ARBA" id="ARBA00022519"/>
    </source>
</evidence>
<dbReference type="InterPro" id="IPR003413">
    <property type="entry name" value="T2SS_GspI_C"/>
</dbReference>
<dbReference type="InterPro" id="IPR010052">
    <property type="entry name" value="T2SS_protein-GspI"/>
</dbReference>
<comment type="similarity">
    <text evidence="2 9">Belongs to the GSP I family.</text>
</comment>
<dbReference type="Gene3D" id="3.30.1300.30">
    <property type="entry name" value="GSPII I/J protein-like"/>
    <property type="match status" value="1"/>
</dbReference>
<comment type="PTM">
    <text evidence="9">Cleaved by prepilin peptidase.</text>
</comment>
<dbReference type="InterPro" id="IPR045584">
    <property type="entry name" value="Pilin-like"/>
</dbReference>
<dbReference type="Pfam" id="PF07963">
    <property type="entry name" value="N_methyl"/>
    <property type="match status" value="1"/>
</dbReference>
<accession>K6Y479</accession>
<dbReference type="Pfam" id="PF02501">
    <property type="entry name" value="T2SSI"/>
    <property type="match status" value="1"/>
</dbReference>
<dbReference type="InterPro" id="IPR012902">
    <property type="entry name" value="N_methyl_site"/>
</dbReference>
<keyword evidence="5 9" id="KW-0997">Cell inner membrane</keyword>
<name>K6Y479_9ALTE</name>
<comment type="subcellular location">
    <subcellularLocation>
        <location evidence="1 9">Cell inner membrane</location>
        <topology evidence="1 9">Single-pass membrane protein</topology>
    </subcellularLocation>
</comment>
<keyword evidence="12" id="KW-1185">Reference proteome</keyword>
<keyword evidence="3" id="KW-1003">Cell membrane</keyword>
<evidence type="ECO:0000256" key="9">
    <source>
        <dbReference type="RuleBase" id="RU368030"/>
    </source>
</evidence>
<evidence type="ECO:0000256" key="7">
    <source>
        <dbReference type="ARBA" id="ARBA00022989"/>
    </source>
</evidence>
<comment type="subunit">
    <text evidence="9">Type II secretion is composed of four main components: the outer membrane complex, the inner membrane complex, the cytoplasmic secretion ATPase and the periplasm-spanning pseudopilus.</text>
</comment>
<evidence type="ECO:0000256" key="2">
    <source>
        <dbReference type="ARBA" id="ARBA00008358"/>
    </source>
</evidence>
<feature type="domain" description="Type II secretion system protein GspI C-terminal" evidence="10">
    <location>
        <begin position="53"/>
        <end position="134"/>
    </location>
</feature>
<evidence type="ECO:0000259" key="10">
    <source>
        <dbReference type="Pfam" id="PF02501"/>
    </source>
</evidence>
<dbReference type="AlphaFoldDB" id="K6Y479"/>
<evidence type="ECO:0000256" key="8">
    <source>
        <dbReference type="ARBA" id="ARBA00023136"/>
    </source>
</evidence>
<dbReference type="RefSeq" id="WP_006009354.1">
    <property type="nucleotide sequence ID" value="NZ_AUAV01000008.1"/>
</dbReference>
<evidence type="ECO:0000256" key="6">
    <source>
        <dbReference type="ARBA" id="ARBA00022692"/>
    </source>
</evidence>
<protein>
    <recommendedName>
        <fullName evidence="9">Type II secretion system protein I</fullName>
        <shortName evidence="9">T2SS minor pseudopilin I</shortName>
    </recommendedName>
</protein>